<keyword evidence="1" id="KW-1133">Transmembrane helix</keyword>
<name>A0A3P6QNB6_CYLGO</name>
<keyword evidence="1" id="KW-0812">Transmembrane</keyword>
<evidence type="ECO:0000313" key="2">
    <source>
        <dbReference type="EMBL" id="VDK47417.1"/>
    </source>
</evidence>
<evidence type="ECO:0000256" key="1">
    <source>
        <dbReference type="SAM" id="Phobius"/>
    </source>
</evidence>
<reference evidence="2 3" key="1">
    <citation type="submission" date="2018-11" db="EMBL/GenBank/DDBJ databases">
        <authorList>
            <consortium name="Pathogen Informatics"/>
        </authorList>
    </citation>
    <scope>NUCLEOTIDE SEQUENCE [LARGE SCALE GENOMIC DNA]</scope>
</reference>
<accession>A0A3P6QNB6</accession>
<feature type="transmembrane region" description="Helical" evidence="1">
    <location>
        <begin position="12"/>
        <end position="31"/>
    </location>
</feature>
<dbReference type="AlphaFoldDB" id="A0A3P6QNB6"/>
<keyword evidence="1" id="KW-0472">Membrane</keyword>
<gene>
    <name evidence="2" type="ORF">CGOC_LOCUS1020</name>
</gene>
<evidence type="ECO:0008006" key="4">
    <source>
        <dbReference type="Google" id="ProtNLM"/>
    </source>
</evidence>
<sequence length="100" mass="11674">MFEQFTSPCSTAVYSCVFSLLFIGIGVVNLCDANVRIRCQSVLQDKRDVFLAPNHQFRYRFVDIDRGNRHFWCDAYGLFGFSENFDVYGREAPSKRNITW</sequence>
<organism evidence="2 3">
    <name type="scientific">Cylicostephanus goldi</name>
    <name type="common">Nematode worm</name>
    <dbReference type="NCBI Taxonomy" id="71465"/>
    <lineage>
        <taxon>Eukaryota</taxon>
        <taxon>Metazoa</taxon>
        <taxon>Ecdysozoa</taxon>
        <taxon>Nematoda</taxon>
        <taxon>Chromadorea</taxon>
        <taxon>Rhabditida</taxon>
        <taxon>Rhabditina</taxon>
        <taxon>Rhabditomorpha</taxon>
        <taxon>Strongyloidea</taxon>
        <taxon>Strongylidae</taxon>
        <taxon>Cylicostephanus</taxon>
    </lineage>
</organism>
<dbReference type="Proteomes" id="UP000271889">
    <property type="component" value="Unassembled WGS sequence"/>
</dbReference>
<protein>
    <recommendedName>
        <fullName evidence="4">S-protein homolog</fullName>
    </recommendedName>
</protein>
<keyword evidence="3" id="KW-1185">Reference proteome</keyword>
<proteinExistence type="predicted"/>
<evidence type="ECO:0000313" key="3">
    <source>
        <dbReference type="Proteomes" id="UP000271889"/>
    </source>
</evidence>
<dbReference type="OrthoDB" id="5777228at2759"/>
<dbReference type="EMBL" id="UYRV01001712">
    <property type="protein sequence ID" value="VDK47417.1"/>
    <property type="molecule type" value="Genomic_DNA"/>
</dbReference>